<dbReference type="RefSeq" id="WP_270108789.1">
    <property type="nucleotide sequence ID" value="NZ_JAPZVP010000003.1"/>
</dbReference>
<sequence>MAFAWFVVRLLAVTVGFAALHYYLWWRLFRDTTKPRSAWRPIGAVVLGVLTVLGLLARMFAPSEAPMRLQELVGWPGWIWFGIFMYLFGLLVVGEALRFVLIRRSRRNMSEAEIAADRADGFWHHLRSILIRLRLRRRPAAPLAAAAPAAAPPSDSTPAATPSAAAVPLPAASERIPNTDPSNTSHATTPSGETEVINPGTTSHGTGQTRRRVMSRAIGLSASALAVATVGHGLYEGYRTPPLKPVTVDLARLPPRFDGYRIAVVGDTHFSAIRGREYCRRVVDQINRAQADLIAFVGDLASNEADQVRDATDPLARLQARDGAYFVSGNAEHYVGADEWYDRVAELGMIGLPNTRVELAGFDLAGVNDLIVEQRHIADETGPDFEAALGDRDPDRPVILMAHQPNAVERIAGYGVDLQLSGHTHGGQMWPVHYASLIRSGQLSGLEQHGDTQVYVTNGAGTNGPPIRVGADADITVMTLRAAN</sequence>
<dbReference type="Proteomes" id="UP001146067">
    <property type="component" value="Unassembled WGS sequence"/>
</dbReference>
<keyword evidence="2" id="KW-0378">Hydrolase</keyword>
<dbReference type="AlphaFoldDB" id="A0A9X3P7C3"/>
<feature type="transmembrane region" description="Helical" evidence="4">
    <location>
        <begin position="6"/>
        <end position="26"/>
    </location>
</feature>
<dbReference type="GO" id="GO:0016020">
    <property type="term" value="C:membrane"/>
    <property type="evidence" value="ECO:0007669"/>
    <property type="project" value="GOC"/>
</dbReference>
<evidence type="ECO:0000259" key="5">
    <source>
        <dbReference type="Pfam" id="PF00149"/>
    </source>
</evidence>
<protein>
    <submittedName>
        <fullName evidence="6">Metallophosphoesterase</fullName>
    </submittedName>
</protein>
<dbReference type="EMBL" id="JAPZVP010000003">
    <property type="protein sequence ID" value="MDA1358966.1"/>
    <property type="molecule type" value="Genomic_DNA"/>
</dbReference>
<feature type="transmembrane region" description="Helical" evidence="4">
    <location>
        <begin position="38"/>
        <end position="57"/>
    </location>
</feature>
<keyword evidence="7" id="KW-1185">Reference proteome</keyword>
<dbReference type="PANTHER" id="PTHR31302:SF31">
    <property type="entry name" value="PHOSPHODIESTERASE YAEI"/>
    <property type="match status" value="1"/>
</dbReference>
<dbReference type="Gene3D" id="3.60.21.10">
    <property type="match status" value="1"/>
</dbReference>
<feature type="compositionally biased region" description="Polar residues" evidence="3">
    <location>
        <begin position="179"/>
        <end position="192"/>
    </location>
</feature>
<evidence type="ECO:0000313" key="6">
    <source>
        <dbReference type="EMBL" id="MDA1358966.1"/>
    </source>
</evidence>
<comment type="caution">
    <text evidence="6">The sequence shown here is derived from an EMBL/GenBank/DDBJ whole genome shotgun (WGS) entry which is preliminary data.</text>
</comment>
<feature type="domain" description="Calcineurin-like phosphoesterase" evidence="5">
    <location>
        <begin position="261"/>
        <end position="426"/>
    </location>
</feature>
<evidence type="ECO:0000256" key="3">
    <source>
        <dbReference type="SAM" id="MobiDB-lite"/>
    </source>
</evidence>
<feature type="transmembrane region" description="Helical" evidence="4">
    <location>
        <begin position="217"/>
        <end position="235"/>
    </location>
</feature>
<evidence type="ECO:0000256" key="4">
    <source>
        <dbReference type="SAM" id="Phobius"/>
    </source>
</evidence>
<keyword evidence="1" id="KW-0479">Metal-binding</keyword>
<dbReference type="Pfam" id="PF00149">
    <property type="entry name" value="Metallophos"/>
    <property type="match status" value="1"/>
</dbReference>
<reference evidence="6" key="1">
    <citation type="submission" date="2022-12" db="EMBL/GenBank/DDBJ databases">
        <title>Gycomyces niveus sp.nov.,a novel actinomycete isolated from soil in Shouguan.</title>
        <authorList>
            <person name="Yang X."/>
        </authorList>
    </citation>
    <scope>NUCLEOTIDE SEQUENCE</scope>
    <source>
        <strain evidence="6">NEAU-A15</strain>
    </source>
</reference>
<dbReference type="CDD" id="cd07385">
    <property type="entry name" value="MPP_YkuE_C"/>
    <property type="match status" value="1"/>
</dbReference>
<dbReference type="GO" id="GO:0009245">
    <property type="term" value="P:lipid A biosynthetic process"/>
    <property type="evidence" value="ECO:0007669"/>
    <property type="project" value="TreeGrafter"/>
</dbReference>
<keyword evidence="4" id="KW-0472">Membrane</keyword>
<feature type="compositionally biased region" description="Polar residues" evidence="3">
    <location>
        <begin position="199"/>
        <end position="208"/>
    </location>
</feature>
<evidence type="ECO:0000256" key="2">
    <source>
        <dbReference type="ARBA" id="ARBA00022801"/>
    </source>
</evidence>
<dbReference type="InterPro" id="IPR004843">
    <property type="entry name" value="Calcineurin-like_PHP"/>
</dbReference>
<dbReference type="SUPFAM" id="SSF56300">
    <property type="entry name" value="Metallo-dependent phosphatases"/>
    <property type="match status" value="1"/>
</dbReference>
<dbReference type="GO" id="GO:0008758">
    <property type="term" value="F:UDP-2,3-diacylglucosamine hydrolase activity"/>
    <property type="evidence" value="ECO:0007669"/>
    <property type="project" value="TreeGrafter"/>
</dbReference>
<accession>A0A9X3P7C3</accession>
<dbReference type="GO" id="GO:0046872">
    <property type="term" value="F:metal ion binding"/>
    <property type="evidence" value="ECO:0007669"/>
    <property type="project" value="UniProtKB-KW"/>
</dbReference>
<evidence type="ECO:0000256" key="1">
    <source>
        <dbReference type="ARBA" id="ARBA00022723"/>
    </source>
</evidence>
<dbReference type="PANTHER" id="PTHR31302">
    <property type="entry name" value="TRANSMEMBRANE PROTEIN WITH METALLOPHOSPHOESTERASE DOMAIN-RELATED"/>
    <property type="match status" value="1"/>
</dbReference>
<evidence type="ECO:0000313" key="7">
    <source>
        <dbReference type="Proteomes" id="UP001146067"/>
    </source>
</evidence>
<gene>
    <name evidence="6" type="ORF">O1R50_04995</name>
</gene>
<dbReference type="InterPro" id="IPR051158">
    <property type="entry name" value="Metallophosphoesterase_sf"/>
</dbReference>
<name>A0A9X3P7C3_9ACTN</name>
<organism evidence="6 7">
    <name type="scientific">Glycomyces luteolus</name>
    <dbReference type="NCBI Taxonomy" id="2670330"/>
    <lineage>
        <taxon>Bacteria</taxon>
        <taxon>Bacillati</taxon>
        <taxon>Actinomycetota</taxon>
        <taxon>Actinomycetes</taxon>
        <taxon>Glycomycetales</taxon>
        <taxon>Glycomycetaceae</taxon>
        <taxon>Glycomyces</taxon>
    </lineage>
</organism>
<feature type="compositionally biased region" description="Low complexity" evidence="3">
    <location>
        <begin position="145"/>
        <end position="173"/>
    </location>
</feature>
<dbReference type="InterPro" id="IPR029052">
    <property type="entry name" value="Metallo-depent_PP-like"/>
</dbReference>
<feature type="transmembrane region" description="Helical" evidence="4">
    <location>
        <begin position="77"/>
        <end position="101"/>
    </location>
</feature>
<keyword evidence="4" id="KW-0812">Transmembrane</keyword>
<proteinExistence type="predicted"/>
<feature type="region of interest" description="Disordered" evidence="3">
    <location>
        <begin position="145"/>
        <end position="210"/>
    </location>
</feature>
<keyword evidence="4" id="KW-1133">Transmembrane helix</keyword>